<evidence type="ECO:0000256" key="1">
    <source>
        <dbReference type="SAM" id="MobiDB-lite"/>
    </source>
</evidence>
<feature type="compositionally biased region" description="Low complexity" evidence="1">
    <location>
        <begin position="19"/>
        <end position="34"/>
    </location>
</feature>
<feature type="transmembrane region" description="Helical" evidence="2">
    <location>
        <begin position="164"/>
        <end position="187"/>
    </location>
</feature>
<protein>
    <submittedName>
        <fullName evidence="3">Uncharacterized protein</fullName>
    </submittedName>
</protein>
<keyword evidence="2" id="KW-0812">Transmembrane</keyword>
<reference evidence="3 4" key="1">
    <citation type="submission" date="2023-03" db="EMBL/GenBank/DDBJ databases">
        <title>Paludisphaera mucosa sp. nov. a novel planctomycete from northern fen.</title>
        <authorList>
            <person name="Ivanova A."/>
        </authorList>
    </citation>
    <scope>NUCLEOTIDE SEQUENCE [LARGE SCALE GENOMIC DNA]</scope>
    <source>
        <strain evidence="3 4">Pla2</strain>
    </source>
</reference>
<feature type="transmembrane region" description="Helical" evidence="2">
    <location>
        <begin position="274"/>
        <end position="293"/>
    </location>
</feature>
<evidence type="ECO:0000313" key="3">
    <source>
        <dbReference type="EMBL" id="MDG3005000.1"/>
    </source>
</evidence>
<feature type="region of interest" description="Disordered" evidence="1">
    <location>
        <begin position="1"/>
        <end position="34"/>
    </location>
</feature>
<proteinExistence type="predicted"/>
<feature type="transmembrane region" description="Helical" evidence="2">
    <location>
        <begin position="130"/>
        <end position="152"/>
    </location>
</feature>
<comment type="caution">
    <text evidence="3">The sequence shown here is derived from an EMBL/GenBank/DDBJ whole genome shotgun (WGS) entry which is preliminary data.</text>
</comment>
<organism evidence="3 4">
    <name type="scientific">Paludisphaera mucosa</name>
    <dbReference type="NCBI Taxonomy" id="3030827"/>
    <lineage>
        <taxon>Bacteria</taxon>
        <taxon>Pseudomonadati</taxon>
        <taxon>Planctomycetota</taxon>
        <taxon>Planctomycetia</taxon>
        <taxon>Isosphaerales</taxon>
        <taxon>Isosphaeraceae</taxon>
        <taxon>Paludisphaera</taxon>
    </lineage>
</organism>
<feature type="transmembrane region" description="Helical" evidence="2">
    <location>
        <begin position="231"/>
        <end position="254"/>
    </location>
</feature>
<keyword evidence="4" id="KW-1185">Reference proteome</keyword>
<gene>
    <name evidence="3" type="ORF">PZE19_14525</name>
</gene>
<keyword evidence="2" id="KW-1133">Transmembrane helix</keyword>
<dbReference type="RefSeq" id="WP_277861349.1">
    <property type="nucleotide sequence ID" value="NZ_JARRAG010000002.1"/>
</dbReference>
<accession>A0ABT6FBS7</accession>
<evidence type="ECO:0000256" key="2">
    <source>
        <dbReference type="SAM" id="Phobius"/>
    </source>
</evidence>
<name>A0ABT6FBS7_9BACT</name>
<keyword evidence="2" id="KW-0472">Membrane</keyword>
<feature type="transmembrane region" description="Helical" evidence="2">
    <location>
        <begin position="199"/>
        <end position="224"/>
    </location>
</feature>
<evidence type="ECO:0000313" key="4">
    <source>
        <dbReference type="Proteomes" id="UP001216907"/>
    </source>
</evidence>
<feature type="compositionally biased region" description="Pro residues" evidence="1">
    <location>
        <begin position="1"/>
        <end position="18"/>
    </location>
</feature>
<dbReference type="Proteomes" id="UP001216907">
    <property type="component" value="Unassembled WGS sequence"/>
</dbReference>
<sequence>MSDTPIDPPSPAPAPPTEPVASAGADDPGPGPIAAVAAAEPTPASAVDLHVKLGPLQDPGVTRPRSAQVWAWALAGGGLAGLASWLAGEYLLGWFVAEIAPEPPGGGGGGPRGLVVADFTAMTTALVRNAALAFGLLGGLMGLLLGIAGGMIRSSPRAGAAAGLAGSALGVAAGVGASLGILPFYARILNRPEMMDVEILYAIGALGLVWGAIGAAGGAAFGFGMGGVRRAALGVVGGFLGGMLGAAAYELLAAAAFPLDGTTQPISNSRESRLLARALVALFTSAGIAAFVVPTRFEPAPEPPA</sequence>
<dbReference type="EMBL" id="JARRAG010000002">
    <property type="protein sequence ID" value="MDG3005000.1"/>
    <property type="molecule type" value="Genomic_DNA"/>
</dbReference>
<feature type="transmembrane region" description="Helical" evidence="2">
    <location>
        <begin position="69"/>
        <end position="87"/>
    </location>
</feature>